<keyword evidence="1" id="KW-0229">DNA integration</keyword>
<dbReference type="Proteomes" id="UP000389128">
    <property type="component" value="Unassembled WGS sequence"/>
</dbReference>
<keyword evidence="3" id="KW-0233">DNA recombination</keyword>
<reference evidence="7 8" key="1">
    <citation type="submission" date="2019-01" db="EMBL/GenBank/DDBJ databases">
        <title>Zoogloea oleivorans genome sequencing and assembly.</title>
        <authorList>
            <person name="Tancsics A."/>
            <person name="Farkas M."/>
            <person name="Kriszt B."/>
            <person name="Maroti G."/>
            <person name="Horvath B."/>
        </authorList>
    </citation>
    <scope>NUCLEOTIDE SEQUENCE [LARGE SCALE GENOMIC DNA]</scope>
    <source>
        <strain evidence="7 8">Buc</strain>
    </source>
</reference>
<comment type="caution">
    <text evidence="7">The sequence shown here is derived from an EMBL/GenBank/DDBJ whole genome shotgun (WGS) entry which is preliminary data.</text>
</comment>
<dbReference type="EMBL" id="SDKK01000045">
    <property type="protein sequence ID" value="TYC51121.1"/>
    <property type="molecule type" value="Genomic_DNA"/>
</dbReference>
<evidence type="ECO:0000259" key="5">
    <source>
        <dbReference type="PROSITE" id="PS51898"/>
    </source>
</evidence>
<organism evidence="7 8">
    <name type="scientific">Zoogloea oleivorans</name>
    <dbReference type="NCBI Taxonomy" id="1552750"/>
    <lineage>
        <taxon>Bacteria</taxon>
        <taxon>Pseudomonadati</taxon>
        <taxon>Pseudomonadota</taxon>
        <taxon>Betaproteobacteria</taxon>
        <taxon>Rhodocyclales</taxon>
        <taxon>Zoogloeaceae</taxon>
        <taxon>Zoogloea</taxon>
    </lineage>
</organism>
<feature type="domain" description="Tyr recombinase" evidence="5">
    <location>
        <begin position="99"/>
        <end position="307"/>
    </location>
</feature>
<dbReference type="InterPro" id="IPR002104">
    <property type="entry name" value="Integrase_catalytic"/>
</dbReference>
<dbReference type="Gene3D" id="1.10.443.10">
    <property type="entry name" value="Intergrase catalytic core"/>
    <property type="match status" value="1"/>
</dbReference>
<evidence type="ECO:0000259" key="6">
    <source>
        <dbReference type="PROSITE" id="PS51900"/>
    </source>
</evidence>
<dbReference type="OrthoDB" id="8630841at2"/>
<dbReference type="PANTHER" id="PTHR34605:SF3">
    <property type="entry name" value="P CELL-TYPE AGGLUTINATION PROTEIN MAP4-LIKE-RELATED"/>
    <property type="match status" value="1"/>
</dbReference>
<dbReference type="RefSeq" id="WP_148581679.1">
    <property type="nucleotide sequence ID" value="NZ_SDKK01000045.1"/>
</dbReference>
<dbReference type="AlphaFoldDB" id="A0A6C2CAE1"/>
<evidence type="ECO:0000256" key="1">
    <source>
        <dbReference type="ARBA" id="ARBA00022908"/>
    </source>
</evidence>
<evidence type="ECO:0000256" key="4">
    <source>
        <dbReference type="PROSITE-ProRule" id="PRU01248"/>
    </source>
</evidence>
<evidence type="ECO:0000256" key="3">
    <source>
        <dbReference type="ARBA" id="ARBA00023172"/>
    </source>
</evidence>
<evidence type="ECO:0000313" key="8">
    <source>
        <dbReference type="Proteomes" id="UP000389128"/>
    </source>
</evidence>
<name>A0A6C2CAE1_9RHOO</name>
<feature type="domain" description="Core-binding (CB)" evidence="6">
    <location>
        <begin position="1"/>
        <end position="73"/>
    </location>
</feature>
<dbReference type="InterPro" id="IPR010998">
    <property type="entry name" value="Integrase_recombinase_N"/>
</dbReference>
<accession>A0A6C2CAE1</accession>
<dbReference type="GO" id="GO:0006310">
    <property type="term" value="P:DNA recombination"/>
    <property type="evidence" value="ECO:0007669"/>
    <property type="project" value="UniProtKB-KW"/>
</dbReference>
<dbReference type="Gene3D" id="1.10.150.130">
    <property type="match status" value="1"/>
</dbReference>
<gene>
    <name evidence="7" type="ORF">ETQ85_24740</name>
</gene>
<sequence length="430" mass="47983">MSRVDLYLDAAERANTRRSYASAIRHFEVEWGGLLPATIDSIARYLSDHAESLSLNTLKHRLAALSRWHQDHGFADPTKAAKIRQLLKGIRALHPAQEKRAKPLELDILQGVCDWLAGATTSAAARGDAASVLRHTRDRALVLLGFWRGFRSDELSSLRIEFIEIKPGEGLTCYLPRSKGDRQLEGRRFSCPALSRLCPVEAVEDWLAVSQLKDGPLFRKIDRWGHLSDAGLIPGSIISMLRQLLTQAGVDDADAFSSHSLRRGFAHWARQSGWDLRELMTYVGWRDVKAAMRYLEGADVGLKERFEQGLDQALPASVASPQKPTPKLPDLPEIASAAIEVSLLLSAFNGSKRSQARALREMTESCLARFQVQPIDGERSRYRIAVPNPSPDVLDDHLYALLDELHQIADARACFLEAVCRDPESGKHWD</sequence>
<keyword evidence="8" id="KW-1185">Reference proteome</keyword>
<dbReference type="InterPro" id="IPR011010">
    <property type="entry name" value="DNA_brk_join_enz"/>
</dbReference>
<dbReference type="InterPro" id="IPR013762">
    <property type="entry name" value="Integrase-like_cat_sf"/>
</dbReference>
<evidence type="ECO:0000313" key="7">
    <source>
        <dbReference type="EMBL" id="TYC51121.1"/>
    </source>
</evidence>
<dbReference type="GO" id="GO:0003677">
    <property type="term" value="F:DNA binding"/>
    <property type="evidence" value="ECO:0007669"/>
    <property type="project" value="UniProtKB-UniRule"/>
</dbReference>
<dbReference type="InterPro" id="IPR044068">
    <property type="entry name" value="CB"/>
</dbReference>
<evidence type="ECO:0000256" key="2">
    <source>
        <dbReference type="ARBA" id="ARBA00023125"/>
    </source>
</evidence>
<dbReference type="GO" id="GO:0015074">
    <property type="term" value="P:DNA integration"/>
    <property type="evidence" value="ECO:0007669"/>
    <property type="project" value="UniProtKB-KW"/>
</dbReference>
<dbReference type="PROSITE" id="PS51898">
    <property type="entry name" value="TYR_RECOMBINASE"/>
    <property type="match status" value="1"/>
</dbReference>
<dbReference type="CDD" id="cd00799">
    <property type="entry name" value="INT_Cre_C"/>
    <property type="match status" value="1"/>
</dbReference>
<dbReference type="SUPFAM" id="SSF47823">
    <property type="entry name" value="lambda integrase-like, N-terminal domain"/>
    <property type="match status" value="1"/>
</dbReference>
<proteinExistence type="predicted"/>
<dbReference type="PANTHER" id="PTHR34605">
    <property type="entry name" value="PHAGE_INTEGRASE DOMAIN-CONTAINING PROTEIN"/>
    <property type="match status" value="1"/>
</dbReference>
<keyword evidence="2 4" id="KW-0238">DNA-binding</keyword>
<dbReference type="PROSITE" id="PS51900">
    <property type="entry name" value="CB"/>
    <property type="match status" value="1"/>
</dbReference>
<dbReference type="SUPFAM" id="SSF56349">
    <property type="entry name" value="DNA breaking-rejoining enzymes"/>
    <property type="match status" value="1"/>
</dbReference>
<protein>
    <submittedName>
        <fullName evidence="7">Site-specific integrase</fullName>
    </submittedName>
</protein>
<dbReference type="Pfam" id="PF00589">
    <property type="entry name" value="Phage_integrase"/>
    <property type="match status" value="1"/>
</dbReference>
<dbReference type="InterPro" id="IPR052925">
    <property type="entry name" value="Phage_Integrase-like_Recomb"/>
</dbReference>